<dbReference type="PANTHER" id="PTHR23501">
    <property type="entry name" value="MAJOR FACILITATOR SUPERFAMILY"/>
    <property type="match status" value="1"/>
</dbReference>
<comment type="subcellular location">
    <subcellularLocation>
        <location evidence="1">Endomembrane system</location>
        <topology evidence="1">Multi-pass membrane protein</topology>
    </subcellularLocation>
</comment>
<evidence type="ECO:0000256" key="4">
    <source>
        <dbReference type="ARBA" id="ARBA00022692"/>
    </source>
</evidence>
<proteinExistence type="inferred from homology"/>
<dbReference type="GO" id="GO:0005886">
    <property type="term" value="C:plasma membrane"/>
    <property type="evidence" value="ECO:0007669"/>
    <property type="project" value="TreeGrafter"/>
</dbReference>
<feature type="transmembrane region" description="Helical" evidence="7">
    <location>
        <begin position="243"/>
        <end position="264"/>
    </location>
</feature>
<dbReference type="Gene3D" id="1.20.1250.20">
    <property type="entry name" value="MFS general substrate transporter like domains"/>
    <property type="match status" value="1"/>
</dbReference>
<protein>
    <submittedName>
        <fullName evidence="9">24703_t:CDS:1</fullName>
    </submittedName>
</protein>
<dbReference type="InterPro" id="IPR011701">
    <property type="entry name" value="MFS"/>
</dbReference>
<dbReference type="FunFam" id="1.20.1720.10:FF:000013">
    <property type="entry name" value="Related to multidrug resistance proteins"/>
    <property type="match status" value="1"/>
</dbReference>
<feature type="transmembrane region" description="Helical" evidence="7">
    <location>
        <begin position="45"/>
        <end position="67"/>
    </location>
</feature>
<feature type="transmembrane region" description="Helical" evidence="7">
    <location>
        <begin position="177"/>
        <end position="198"/>
    </location>
</feature>
<comment type="caution">
    <text evidence="9">The sequence shown here is derived from an EMBL/GenBank/DDBJ whole genome shotgun (WGS) entry which is preliminary data.</text>
</comment>
<feature type="transmembrane region" description="Helical" evidence="7">
    <location>
        <begin position="302"/>
        <end position="320"/>
    </location>
</feature>
<organism evidence="9 10">
    <name type="scientific">Dentiscutata erythropus</name>
    <dbReference type="NCBI Taxonomy" id="1348616"/>
    <lineage>
        <taxon>Eukaryota</taxon>
        <taxon>Fungi</taxon>
        <taxon>Fungi incertae sedis</taxon>
        <taxon>Mucoromycota</taxon>
        <taxon>Glomeromycotina</taxon>
        <taxon>Glomeromycetes</taxon>
        <taxon>Diversisporales</taxon>
        <taxon>Gigasporaceae</taxon>
        <taxon>Dentiscutata</taxon>
    </lineage>
</organism>
<dbReference type="PANTHER" id="PTHR23501:SF191">
    <property type="entry name" value="VACUOLAR BASIC AMINO ACID TRANSPORTER 4"/>
    <property type="match status" value="1"/>
</dbReference>
<feature type="transmembrane region" description="Helical" evidence="7">
    <location>
        <begin position="204"/>
        <end position="227"/>
    </location>
</feature>
<dbReference type="Proteomes" id="UP000789405">
    <property type="component" value="Unassembled WGS sequence"/>
</dbReference>
<evidence type="ECO:0000313" key="9">
    <source>
        <dbReference type="EMBL" id="CAG8693633.1"/>
    </source>
</evidence>
<dbReference type="PROSITE" id="PS50850">
    <property type="entry name" value="MFS"/>
    <property type="match status" value="1"/>
</dbReference>
<feature type="transmembrane region" description="Helical" evidence="7">
    <location>
        <begin position="118"/>
        <end position="138"/>
    </location>
</feature>
<evidence type="ECO:0000256" key="6">
    <source>
        <dbReference type="ARBA" id="ARBA00023136"/>
    </source>
</evidence>
<evidence type="ECO:0000259" key="8">
    <source>
        <dbReference type="PROSITE" id="PS50850"/>
    </source>
</evidence>
<dbReference type="SUPFAM" id="SSF103473">
    <property type="entry name" value="MFS general substrate transporter"/>
    <property type="match status" value="1"/>
</dbReference>
<feature type="transmembrane region" description="Helical" evidence="7">
    <location>
        <begin position="366"/>
        <end position="386"/>
    </location>
</feature>
<reference evidence="9" key="1">
    <citation type="submission" date="2021-06" db="EMBL/GenBank/DDBJ databases">
        <authorList>
            <person name="Kallberg Y."/>
            <person name="Tangrot J."/>
            <person name="Rosling A."/>
        </authorList>
    </citation>
    <scope>NUCLEOTIDE SEQUENCE</scope>
    <source>
        <strain evidence="9">MA453B</strain>
    </source>
</reference>
<evidence type="ECO:0000256" key="2">
    <source>
        <dbReference type="ARBA" id="ARBA00008335"/>
    </source>
</evidence>
<comment type="similarity">
    <text evidence="2">Belongs to the major facilitator superfamily.</text>
</comment>
<gene>
    <name evidence="9" type="ORF">DERYTH_LOCUS12535</name>
</gene>
<feature type="transmembrane region" description="Helical" evidence="7">
    <location>
        <begin position="270"/>
        <end position="290"/>
    </location>
</feature>
<dbReference type="EMBL" id="CAJVPY010008278">
    <property type="protein sequence ID" value="CAG8693633.1"/>
    <property type="molecule type" value="Genomic_DNA"/>
</dbReference>
<dbReference type="GO" id="GO:0022857">
    <property type="term" value="F:transmembrane transporter activity"/>
    <property type="evidence" value="ECO:0007669"/>
    <property type="project" value="InterPro"/>
</dbReference>
<dbReference type="PRINTS" id="PR01036">
    <property type="entry name" value="TCRTETB"/>
</dbReference>
<name>A0A9N9HJC2_9GLOM</name>
<feature type="non-terminal residue" evidence="9">
    <location>
        <position position="426"/>
    </location>
</feature>
<evidence type="ECO:0000256" key="5">
    <source>
        <dbReference type="ARBA" id="ARBA00022989"/>
    </source>
</evidence>
<keyword evidence="10" id="KW-1185">Reference proteome</keyword>
<keyword evidence="6 7" id="KW-0472">Membrane</keyword>
<dbReference type="Pfam" id="PF07690">
    <property type="entry name" value="MFS_1"/>
    <property type="match status" value="1"/>
</dbReference>
<accession>A0A9N9HJC2</accession>
<evidence type="ECO:0000256" key="1">
    <source>
        <dbReference type="ARBA" id="ARBA00004127"/>
    </source>
</evidence>
<feature type="domain" description="Major facilitator superfamily (MFS) profile" evidence="8">
    <location>
        <begin position="54"/>
        <end position="426"/>
    </location>
</feature>
<evidence type="ECO:0000256" key="3">
    <source>
        <dbReference type="ARBA" id="ARBA00022448"/>
    </source>
</evidence>
<keyword evidence="4 7" id="KW-0812">Transmembrane</keyword>
<dbReference type="OrthoDB" id="2416295at2759"/>
<sequence>MLQNQSTPHTELDIDSQPTLVEDANIISVKNINDQEAQTVENDGLLHGVELFLVTLGLGFAIFLAALDQTIVSTALPKIASDFNGLDQLSWVATSYLLTSTSFQPIYGSLADIFGRKATFLFTIIIFEFGSLLCGVANSMVSMIIYRAIAGIGGGGIIGLVTIIITDIVSAKDQGKYQGLIGACFGIASVAGPLIGGAFTDHVSWRWCFFINLPLGAITILAVIVFLHMKRQTGSLLGKFKRIDFLGIIIMIAATVCLLLPLNWGGSTYAWNSPVIIALLCAGVVGYIIFGLVEIYVASEPVAPLAASLAIIGAGLTTMWNENTGYGEYLGYMLIGGAGIGISIQSLILCVQGLVEQKDIASATTLTLFFRSIGAVFGIAISQTIYNNKLSQALSTLTLPPTFSTNSVYTIRLLSPEDQSSVIHAY</sequence>
<evidence type="ECO:0000256" key="7">
    <source>
        <dbReference type="SAM" id="Phobius"/>
    </source>
</evidence>
<feature type="transmembrane region" description="Helical" evidence="7">
    <location>
        <begin position="332"/>
        <end position="354"/>
    </location>
</feature>
<dbReference type="GO" id="GO:0012505">
    <property type="term" value="C:endomembrane system"/>
    <property type="evidence" value="ECO:0007669"/>
    <property type="project" value="UniProtKB-SubCell"/>
</dbReference>
<keyword evidence="5 7" id="KW-1133">Transmembrane helix</keyword>
<feature type="transmembrane region" description="Helical" evidence="7">
    <location>
        <begin position="144"/>
        <end position="165"/>
    </location>
</feature>
<dbReference type="CDD" id="cd17502">
    <property type="entry name" value="MFS_Azr1_MDR_like"/>
    <property type="match status" value="1"/>
</dbReference>
<dbReference type="AlphaFoldDB" id="A0A9N9HJC2"/>
<dbReference type="InterPro" id="IPR036259">
    <property type="entry name" value="MFS_trans_sf"/>
</dbReference>
<dbReference type="InterPro" id="IPR020846">
    <property type="entry name" value="MFS_dom"/>
</dbReference>
<evidence type="ECO:0000313" key="10">
    <source>
        <dbReference type="Proteomes" id="UP000789405"/>
    </source>
</evidence>
<keyword evidence="3" id="KW-0813">Transport</keyword>